<dbReference type="EMBL" id="CAFBLT010000004">
    <property type="protein sequence ID" value="CAB4884038.1"/>
    <property type="molecule type" value="Genomic_DNA"/>
</dbReference>
<name>A0A6J7RH83_9ZZZZ</name>
<dbReference type="Gene3D" id="3.40.91.30">
    <property type="match status" value="1"/>
</dbReference>
<sequence length="133" mass="15242">MIEAPLPLTLERRRHPCLAPTMMSGFAHPSEEIFAGLLDLYGIEWSYEPIEFTLEWGPKGTTLAGFRPDFWLPQQNCFVELTTAEQRLVTRKNAKVRRLKELYPEIAIEVVYQRDFYALIARHGIDVSTSSAA</sequence>
<reference evidence="3" key="1">
    <citation type="submission" date="2020-05" db="EMBL/GenBank/DDBJ databases">
        <authorList>
            <person name="Chiriac C."/>
            <person name="Salcher M."/>
            <person name="Ghai R."/>
            <person name="Kavagutti S V."/>
        </authorList>
    </citation>
    <scope>NUCLEOTIDE SEQUENCE</scope>
</reference>
<evidence type="ECO:0000313" key="1">
    <source>
        <dbReference type="EMBL" id="CAB4834249.1"/>
    </source>
</evidence>
<evidence type="ECO:0000313" key="2">
    <source>
        <dbReference type="EMBL" id="CAB4884038.1"/>
    </source>
</evidence>
<protein>
    <submittedName>
        <fullName evidence="3">Unannotated protein</fullName>
    </submittedName>
</protein>
<accession>A0A6J7RH83</accession>
<dbReference type="AlphaFoldDB" id="A0A6J7RH83"/>
<gene>
    <name evidence="1" type="ORF">UFOPK3164_01611</name>
    <name evidence="2" type="ORF">UFOPK3427_01832</name>
    <name evidence="3" type="ORF">UFOPK4112_01382</name>
</gene>
<organism evidence="3">
    <name type="scientific">freshwater metagenome</name>
    <dbReference type="NCBI Taxonomy" id="449393"/>
    <lineage>
        <taxon>unclassified sequences</taxon>
        <taxon>metagenomes</taxon>
        <taxon>ecological metagenomes</taxon>
    </lineage>
</organism>
<dbReference type="EMBL" id="CAFBPM010000015">
    <property type="protein sequence ID" value="CAB5028162.1"/>
    <property type="molecule type" value="Genomic_DNA"/>
</dbReference>
<evidence type="ECO:0000313" key="3">
    <source>
        <dbReference type="EMBL" id="CAB5028162.1"/>
    </source>
</evidence>
<proteinExistence type="predicted"/>
<dbReference type="EMBL" id="CAFABE010000115">
    <property type="protein sequence ID" value="CAB4834249.1"/>
    <property type="molecule type" value="Genomic_DNA"/>
</dbReference>